<name>A0A6I4STT8_9SPHN</name>
<dbReference type="InterPro" id="IPR000157">
    <property type="entry name" value="TIR_dom"/>
</dbReference>
<evidence type="ECO:0000313" key="3">
    <source>
        <dbReference type="Proteomes" id="UP000433652"/>
    </source>
</evidence>
<evidence type="ECO:0000313" key="2">
    <source>
        <dbReference type="EMBL" id="MXO57952.1"/>
    </source>
</evidence>
<gene>
    <name evidence="2" type="ORF">GRI89_00115</name>
</gene>
<protein>
    <submittedName>
        <fullName evidence="2">TIR domain-containing protein</fullName>
    </submittedName>
</protein>
<dbReference type="OrthoDB" id="7055795at2"/>
<dbReference type="RefSeq" id="WP_159791250.1">
    <property type="nucleotide sequence ID" value="NZ_WTYM01000011.1"/>
</dbReference>
<dbReference type="Gene3D" id="3.40.50.10140">
    <property type="entry name" value="Toll/interleukin-1 receptor homology (TIR) domain"/>
    <property type="match status" value="1"/>
</dbReference>
<proteinExistence type="predicted"/>
<sequence length="71" mass="7669">MAAPIHVMAALAGGSLLSTPDIFLSYNREDVARAKLFAGALEAEGYTVWWDATLRSGENYDGLCQSKCTGW</sequence>
<dbReference type="SUPFAM" id="SSF52200">
    <property type="entry name" value="Toll/Interleukin receptor TIR domain"/>
    <property type="match status" value="1"/>
</dbReference>
<dbReference type="EMBL" id="WTYM01000011">
    <property type="protein sequence ID" value="MXO57952.1"/>
    <property type="molecule type" value="Genomic_DNA"/>
</dbReference>
<reference evidence="2 3" key="1">
    <citation type="submission" date="2019-12" db="EMBL/GenBank/DDBJ databases">
        <title>Genomic-based taxomic classification of the family Erythrobacteraceae.</title>
        <authorList>
            <person name="Xu L."/>
        </authorList>
    </citation>
    <scope>NUCLEOTIDE SEQUENCE [LARGE SCALE GENOMIC DNA]</scope>
    <source>
        <strain evidence="2 3">MCCC 1K01500</strain>
    </source>
</reference>
<dbReference type="InterPro" id="IPR035897">
    <property type="entry name" value="Toll_tir_struct_dom_sf"/>
</dbReference>
<accession>A0A6I4STT8</accession>
<dbReference type="Proteomes" id="UP000433652">
    <property type="component" value="Unassembled WGS sequence"/>
</dbReference>
<dbReference type="AlphaFoldDB" id="A0A6I4STT8"/>
<dbReference type="Pfam" id="PF13676">
    <property type="entry name" value="TIR_2"/>
    <property type="match status" value="1"/>
</dbReference>
<evidence type="ECO:0000259" key="1">
    <source>
        <dbReference type="Pfam" id="PF13676"/>
    </source>
</evidence>
<dbReference type="GO" id="GO:0007165">
    <property type="term" value="P:signal transduction"/>
    <property type="evidence" value="ECO:0007669"/>
    <property type="project" value="InterPro"/>
</dbReference>
<comment type="caution">
    <text evidence="2">The sequence shown here is derived from an EMBL/GenBank/DDBJ whole genome shotgun (WGS) entry which is preliminary data.</text>
</comment>
<feature type="domain" description="TIR" evidence="1">
    <location>
        <begin position="22"/>
        <end position="60"/>
    </location>
</feature>
<keyword evidence="3" id="KW-1185">Reference proteome</keyword>
<organism evidence="2 3">
    <name type="scientific">Croceibacterium salegens</name>
    <dbReference type="NCBI Taxonomy" id="1737568"/>
    <lineage>
        <taxon>Bacteria</taxon>
        <taxon>Pseudomonadati</taxon>
        <taxon>Pseudomonadota</taxon>
        <taxon>Alphaproteobacteria</taxon>
        <taxon>Sphingomonadales</taxon>
        <taxon>Erythrobacteraceae</taxon>
        <taxon>Croceibacterium</taxon>
    </lineage>
</organism>